<dbReference type="InterPro" id="IPR011639">
    <property type="entry name" value="MethylTrfase_TaqI-like_dom"/>
</dbReference>
<organism evidence="9 10">
    <name type="scientific">Pseudomonas pergaminensis</name>
    <dbReference type="NCBI Taxonomy" id="2853159"/>
    <lineage>
        <taxon>Bacteria</taxon>
        <taxon>Pseudomonadati</taxon>
        <taxon>Pseudomonadota</taxon>
        <taxon>Gammaproteobacteria</taxon>
        <taxon>Pseudomonadales</taxon>
        <taxon>Pseudomonadaceae</taxon>
        <taxon>Pseudomonas</taxon>
    </lineage>
</organism>
<evidence type="ECO:0000256" key="3">
    <source>
        <dbReference type="ARBA" id="ARBA00022679"/>
    </source>
</evidence>
<keyword evidence="4" id="KW-0949">S-adenosyl-L-methionine</keyword>
<protein>
    <recommendedName>
        <fullName evidence="1">site-specific DNA-methyltransferase (adenine-specific)</fullName>
        <ecNumber evidence="1">2.1.1.72</ecNumber>
    </recommendedName>
</protein>
<evidence type="ECO:0000256" key="6">
    <source>
        <dbReference type="SAM" id="MobiDB-lite"/>
    </source>
</evidence>
<sequence>MATKNEEFFHDKWLGHVQTESDGLVVAKPVLLAAGCAQNQPPEIQEKLRELCPLGPEGAPRRIADLMPFLQQLLDFDPELFESAAQIPDEVSLYAPEGPQTIRPTFGLLHQGELKAREGAGSPASNAAEKYVALIWDVTDLEGETNNDALGLGLDKPETVTGDWSYPAAAKFDRLLRRCQVPVGILTNREVIRLVYAPHGESSGHITFRVDDMATVGGRPILDAMIMLLCANQWFGVSDENSLPSLLRRSREYQGTVTEDLAEQVFSGLEALLKGFQAAAERDKSGLLQVALERDEDHLYRGLLTVMLRLVFILYAEDRSLLPVEHPLYAKRMSLLGLYEKLQRDNGNFPDSMSNRFGAWGHIISLCRAIYLGVDHGDFHIPSRQGDLFDPHIYSFLEGWTGENAPIVTPHDRSDVRVPTVDDGTIFVLLRSLLIFQGQRLNYRTLDVEQIGSVYEALMGYQVFQCVSPAVAIKISNKKGAPKYWLEPSAVLAHKAAQRVKWLQDECGFDKSVAEKIKIALDKFEKNSAEYKNIVIDVLLPLAAGKKVLSFEQQVRAGQYVLQPGAERRNSGSHYTPRSLTEPIVRKMLEPLIRCLGAFPTADQLLELKLCDPAMGSGAFLVECCRQLADEVVAAWGRTGEVEVISVNCPGGDVVAYARRLVAQRCLYGVDKNLMAVQLAKLSLWLFTLARELPFTFLDHCLRCGDSLVGLSFEQIKAFHWKPGKQLSFLEEEINRVLDEVVSIRKEIFQFATNFSPEAQKLKSQLLFNANDGTEKIRKIADVCIGAFFSNTKDKARLSERQLRENVVRAWLAGDAEANNLMETWSKEIQELHRPFHWWLEFPEIFYEERPDPLNSGEVTGAAYMDGFVGNPPFAGTSALSEANGPAYFKWLVATTPGDTGNRGKCDLCAFFLRRACLLLGKHGALGIVATNTIAQGDTRSIGLKHLLQNGFVIHDTNPSMPWPGQAAVTVSTLGLVKGIVTSTATVRFKSRIVETINSRLRPKPERPDPLPLRINIGRAFQGSKVYGSGFELTPAERNDLVTLNSSNDEKIFPYLGGDEVNTSPTHMFDRYVIDFGDVDLDHAELWPDLMRIVRERVKPDRDGLKENSSTIKSIKRYWWRHAFPRVESYRRTREMSRCLVNSIHSKFLVFTFQPVDRVFTHGLCVFPIDSFTSFGVLQSRIHGAWAWLLSSTMKSDLRYSTSDCFDTFPFPLVNPNVVISGVELAGRDLYEARAIFMNEVGEGLTKTYNALTNVECDDEHIIKLRVLHEEMDRRVLEAYGWGDIHVPPYCPMSAMEELMVEEFNDEIIDRLYVLNENRAAEEKLQELNNKTLKNSTVKKHSSKKIQTNTNPNRGLFDVSDDEL</sequence>
<dbReference type="Pfam" id="PF07669">
    <property type="entry name" value="Eco57I"/>
    <property type="match status" value="1"/>
</dbReference>
<name>A0ABW8QZ42_9PSED</name>
<evidence type="ECO:0000256" key="2">
    <source>
        <dbReference type="ARBA" id="ARBA00022603"/>
    </source>
</evidence>
<comment type="catalytic activity">
    <reaction evidence="5">
        <text>a 2'-deoxyadenosine in DNA + S-adenosyl-L-methionine = an N(6)-methyl-2'-deoxyadenosine in DNA + S-adenosyl-L-homocysteine + H(+)</text>
        <dbReference type="Rhea" id="RHEA:15197"/>
        <dbReference type="Rhea" id="RHEA-COMP:12418"/>
        <dbReference type="Rhea" id="RHEA-COMP:12419"/>
        <dbReference type="ChEBI" id="CHEBI:15378"/>
        <dbReference type="ChEBI" id="CHEBI:57856"/>
        <dbReference type="ChEBI" id="CHEBI:59789"/>
        <dbReference type="ChEBI" id="CHEBI:90615"/>
        <dbReference type="ChEBI" id="CHEBI:90616"/>
        <dbReference type="EC" id="2.1.1.72"/>
    </reaction>
</comment>
<dbReference type="Pfam" id="PF20466">
    <property type="entry name" value="MmeI_TRD"/>
    <property type="match status" value="1"/>
</dbReference>
<keyword evidence="3" id="KW-0808">Transferase</keyword>
<dbReference type="Gene3D" id="3.40.50.150">
    <property type="entry name" value="Vaccinia Virus protein VP39"/>
    <property type="match status" value="1"/>
</dbReference>
<dbReference type="InterPro" id="IPR046820">
    <property type="entry name" value="MmeI_TRD"/>
</dbReference>
<dbReference type="PRINTS" id="PR00507">
    <property type="entry name" value="N12N6MTFRASE"/>
</dbReference>
<evidence type="ECO:0000256" key="1">
    <source>
        <dbReference type="ARBA" id="ARBA00011900"/>
    </source>
</evidence>
<evidence type="ECO:0000259" key="7">
    <source>
        <dbReference type="Pfam" id="PF07669"/>
    </source>
</evidence>
<dbReference type="RefSeq" id="WP_406597587.1">
    <property type="nucleotide sequence ID" value="NZ_JBJHQF010000014.1"/>
</dbReference>
<dbReference type="EMBL" id="JBJHQF010000014">
    <property type="protein sequence ID" value="MFK9004751.1"/>
    <property type="molecule type" value="Genomic_DNA"/>
</dbReference>
<reference evidence="9 10" key="1">
    <citation type="submission" date="2024-11" db="EMBL/GenBank/DDBJ databases">
        <authorList>
            <person name="Lucas J.A."/>
        </authorList>
    </citation>
    <scope>NUCLEOTIDE SEQUENCE [LARGE SCALE GENOMIC DNA]</scope>
    <source>
        <strain evidence="9 10">Z 7.15</strain>
    </source>
</reference>
<dbReference type="Proteomes" id="UP001623008">
    <property type="component" value="Unassembled WGS sequence"/>
</dbReference>
<evidence type="ECO:0000259" key="8">
    <source>
        <dbReference type="Pfam" id="PF20466"/>
    </source>
</evidence>
<dbReference type="SUPFAM" id="SSF53335">
    <property type="entry name" value="S-adenosyl-L-methionine-dependent methyltransferases"/>
    <property type="match status" value="1"/>
</dbReference>
<evidence type="ECO:0000313" key="9">
    <source>
        <dbReference type="EMBL" id="MFK9004751.1"/>
    </source>
</evidence>
<keyword evidence="2" id="KW-0489">Methyltransferase</keyword>
<dbReference type="InterPro" id="IPR029063">
    <property type="entry name" value="SAM-dependent_MTases_sf"/>
</dbReference>
<evidence type="ECO:0000256" key="5">
    <source>
        <dbReference type="ARBA" id="ARBA00047942"/>
    </source>
</evidence>
<feature type="domain" description="MmeI-like target recognition" evidence="8">
    <location>
        <begin position="1027"/>
        <end position="1213"/>
    </location>
</feature>
<keyword evidence="10" id="KW-1185">Reference proteome</keyword>
<dbReference type="InterPro" id="IPR050953">
    <property type="entry name" value="N4_N6_ade-DNA_methylase"/>
</dbReference>
<gene>
    <name evidence="9" type="ORF">ACJEBJ_11500</name>
</gene>
<comment type="caution">
    <text evidence="9">The sequence shown here is derived from an EMBL/GenBank/DDBJ whole genome shotgun (WGS) entry which is preliminary data.</text>
</comment>
<evidence type="ECO:0000256" key="4">
    <source>
        <dbReference type="ARBA" id="ARBA00022691"/>
    </source>
</evidence>
<dbReference type="PANTHER" id="PTHR33841:SF1">
    <property type="entry name" value="DNA METHYLTRANSFERASE A"/>
    <property type="match status" value="1"/>
</dbReference>
<accession>A0ABW8QZ42</accession>
<feature type="region of interest" description="Disordered" evidence="6">
    <location>
        <begin position="1332"/>
        <end position="1364"/>
    </location>
</feature>
<feature type="domain" description="Type II methyltransferase M.TaqI-like" evidence="7">
    <location>
        <begin position="666"/>
        <end position="936"/>
    </location>
</feature>
<dbReference type="EC" id="2.1.1.72" evidence="1"/>
<evidence type="ECO:0000313" key="10">
    <source>
        <dbReference type="Proteomes" id="UP001623008"/>
    </source>
</evidence>
<dbReference type="PANTHER" id="PTHR33841">
    <property type="entry name" value="DNA METHYLTRANSFERASE YEEA-RELATED"/>
    <property type="match status" value="1"/>
</dbReference>
<proteinExistence type="predicted"/>